<reference evidence="7 8" key="1">
    <citation type="submission" date="2018-05" db="EMBL/GenBank/DDBJ databases">
        <title>Genomic Encyclopedia of Type Strains, Phase IV (KMG-IV): sequencing the most valuable type-strain genomes for metagenomic binning, comparative biology and taxonomic classification.</title>
        <authorList>
            <person name="Goeker M."/>
        </authorList>
    </citation>
    <scope>NUCLEOTIDE SEQUENCE [LARGE SCALE GENOMIC DNA]</scope>
    <source>
        <strain evidence="7 8">DSM 566</strain>
    </source>
</reference>
<keyword evidence="8" id="KW-1185">Reference proteome</keyword>
<sequence length="218" mass="23991">MSKKWIVLGTVVAVVLAFVAGVAVFTNRSNQEVKQAARANSDALVRPHSPVFGNPAAKTTIVEFVDPSCETCRAFHPIVKRMVSASFGQVRLVMRYAPLHQGSDKAVKILEAARLQGKYWEVLERALATQSQWAAHDRPQPEMIWNLISDMGLDMAKARADANGPAIDQLLRQDIADMQTLKVDRTPGFFVNGTPLRDFGEAQLRALVEQELKKAGAP</sequence>
<dbReference type="EMBL" id="QJJS01000005">
    <property type="protein sequence ID" value="PXW96984.1"/>
    <property type="molecule type" value="Genomic_DNA"/>
</dbReference>
<dbReference type="InterPro" id="IPR012336">
    <property type="entry name" value="Thioredoxin-like_fold"/>
</dbReference>
<dbReference type="AlphaFoldDB" id="A0A318H1L0"/>
<dbReference type="InterPro" id="IPR036249">
    <property type="entry name" value="Thioredoxin-like_sf"/>
</dbReference>
<dbReference type="Gene3D" id="3.40.30.10">
    <property type="entry name" value="Glutaredoxin"/>
    <property type="match status" value="1"/>
</dbReference>
<keyword evidence="3" id="KW-0560">Oxidoreductase</keyword>
<evidence type="ECO:0000259" key="6">
    <source>
        <dbReference type="PROSITE" id="PS51352"/>
    </source>
</evidence>
<dbReference type="PANTHER" id="PTHR13887">
    <property type="entry name" value="GLUTATHIONE S-TRANSFERASE KAPPA"/>
    <property type="match status" value="1"/>
</dbReference>
<dbReference type="PANTHER" id="PTHR13887:SF14">
    <property type="entry name" value="DISULFIDE BOND FORMATION PROTEIN D"/>
    <property type="match status" value="1"/>
</dbReference>
<organism evidence="7 8">
    <name type="scientific">Sphaerotilus hippei</name>
    <dbReference type="NCBI Taxonomy" id="744406"/>
    <lineage>
        <taxon>Bacteria</taxon>
        <taxon>Pseudomonadati</taxon>
        <taxon>Pseudomonadota</taxon>
        <taxon>Betaproteobacteria</taxon>
        <taxon>Burkholderiales</taxon>
        <taxon>Sphaerotilaceae</taxon>
        <taxon>Sphaerotilus</taxon>
    </lineage>
</organism>
<dbReference type="SUPFAM" id="SSF52833">
    <property type="entry name" value="Thioredoxin-like"/>
    <property type="match status" value="1"/>
</dbReference>
<comment type="similarity">
    <text evidence="1">Belongs to the thioredoxin family. DsbA subfamily.</text>
</comment>
<protein>
    <submittedName>
        <fullName evidence="7">Protein-disulfide isomerase</fullName>
    </submittedName>
</protein>
<evidence type="ECO:0000256" key="2">
    <source>
        <dbReference type="ARBA" id="ARBA00022729"/>
    </source>
</evidence>
<proteinExistence type="inferred from homology"/>
<feature type="domain" description="Thioredoxin" evidence="6">
    <location>
        <begin position="9"/>
        <end position="217"/>
    </location>
</feature>
<evidence type="ECO:0000256" key="3">
    <source>
        <dbReference type="ARBA" id="ARBA00023002"/>
    </source>
</evidence>
<dbReference type="Pfam" id="PF13462">
    <property type="entry name" value="Thioredoxin_4"/>
    <property type="match status" value="1"/>
</dbReference>
<dbReference type="GO" id="GO:0016853">
    <property type="term" value="F:isomerase activity"/>
    <property type="evidence" value="ECO:0007669"/>
    <property type="project" value="UniProtKB-KW"/>
</dbReference>
<evidence type="ECO:0000256" key="5">
    <source>
        <dbReference type="ARBA" id="ARBA00023284"/>
    </source>
</evidence>
<accession>A0A318H1L0</accession>
<keyword evidence="5" id="KW-0676">Redox-active center</keyword>
<dbReference type="Proteomes" id="UP000247811">
    <property type="component" value="Unassembled WGS sequence"/>
</dbReference>
<dbReference type="InterPro" id="IPR013766">
    <property type="entry name" value="Thioredoxin_domain"/>
</dbReference>
<keyword evidence="4" id="KW-1015">Disulfide bond</keyword>
<evidence type="ECO:0000313" key="8">
    <source>
        <dbReference type="Proteomes" id="UP000247811"/>
    </source>
</evidence>
<evidence type="ECO:0000256" key="1">
    <source>
        <dbReference type="ARBA" id="ARBA00005791"/>
    </source>
</evidence>
<keyword evidence="7" id="KW-0413">Isomerase</keyword>
<gene>
    <name evidence="7" type="ORF">C7444_10581</name>
</gene>
<keyword evidence="2" id="KW-0732">Signal</keyword>
<dbReference type="RefSeq" id="WP_110400138.1">
    <property type="nucleotide sequence ID" value="NZ_QJJS01000005.1"/>
</dbReference>
<comment type="caution">
    <text evidence="7">The sequence shown here is derived from an EMBL/GenBank/DDBJ whole genome shotgun (WGS) entry which is preliminary data.</text>
</comment>
<evidence type="ECO:0000256" key="4">
    <source>
        <dbReference type="ARBA" id="ARBA00023157"/>
    </source>
</evidence>
<dbReference type="PROSITE" id="PS51352">
    <property type="entry name" value="THIOREDOXIN_2"/>
    <property type="match status" value="1"/>
</dbReference>
<evidence type="ECO:0000313" key="7">
    <source>
        <dbReference type="EMBL" id="PXW96984.1"/>
    </source>
</evidence>
<dbReference type="GO" id="GO:0016491">
    <property type="term" value="F:oxidoreductase activity"/>
    <property type="evidence" value="ECO:0007669"/>
    <property type="project" value="UniProtKB-KW"/>
</dbReference>
<dbReference type="OrthoDB" id="9780340at2"/>
<name>A0A318H1L0_9BURK</name>